<comment type="caution">
    <text evidence="5">Lacks conserved residue(s) required for the propagation of feature annotation.</text>
</comment>
<comment type="caution">
    <text evidence="6">The sequence shown here is derived from an EMBL/GenBank/DDBJ whole genome shotgun (WGS) entry which is preliminary data.</text>
</comment>
<keyword evidence="1 5" id="KW-0489">Methyltransferase</keyword>
<proteinExistence type="inferred from homology"/>
<keyword evidence="3 5" id="KW-0949">S-adenosyl-L-methionine</keyword>
<protein>
    <recommendedName>
        <fullName evidence="5">Ribosomal RNA large subunit methyltransferase H</fullName>
        <ecNumber evidence="5">2.1.1.177</ecNumber>
    </recommendedName>
    <alternativeName>
        <fullName evidence="5">23S rRNA (pseudouridine1915-N3)-methyltransferase</fullName>
    </alternativeName>
    <alternativeName>
        <fullName evidence="5">23S rRNA m3Psi1915 methyltransferase</fullName>
    </alternativeName>
    <alternativeName>
        <fullName evidence="5">rRNA (pseudouridine-N3-)-methyltransferase RlmH</fullName>
    </alternativeName>
</protein>
<keyword evidence="2 5" id="KW-0808">Transferase</keyword>
<comment type="catalytic activity">
    <reaction evidence="5">
        <text>pseudouridine(1915) in 23S rRNA + S-adenosyl-L-methionine = N(3)-methylpseudouridine(1915) in 23S rRNA + S-adenosyl-L-homocysteine + H(+)</text>
        <dbReference type="Rhea" id="RHEA:42752"/>
        <dbReference type="Rhea" id="RHEA-COMP:10221"/>
        <dbReference type="Rhea" id="RHEA-COMP:10222"/>
        <dbReference type="ChEBI" id="CHEBI:15378"/>
        <dbReference type="ChEBI" id="CHEBI:57856"/>
        <dbReference type="ChEBI" id="CHEBI:59789"/>
        <dbReference type="ChEBI" id="CHEBI:65314"/>
        <dbReference type="ChEBI" id="CHEBI:74486"/>
        <dbReference type="EC" id="2.1.1.177"/>
    </reaction>
</comment>
<comment type="similarity">
    <text evidence="4 5">Belongs to the RNA methyltransferase RlmH family.</text>
</comment>
<keyword evidence="5" id="KW-0698">rRNA processing</keyword>
<evidence type="ECO:0000313" key="7">
    <source>
        <dbReference type="Proteomes" id="UP000315498"/>
    </source>
</evidence>
<dbReference type="AlphaFoldDB" id="A0A520MVT4"/>
<gene>
    <name evidence="5" type="primary">rlmH</name>
    <name evidence="6" type="ORF">EVA94_01105</name>
</gene>
<feature type="binding site" evidence="5">
    <location>
        <position position="103"/>
    </location>
    <ligand>
        <name>S-adenosyl-L-methionine</name>
        <dbReference type="ChEBI" id="CHEBI:59789"/>
    </ligand>
</feature>
<dbReference type="PIRSF" id="PIRSF004505">
    <property type="entry name" value="MT_bac"/>
    <property type="match status" value="1"/>
</dbReference>
<dbReference type="InterPro" id="IPR029028">
    <property type="entry name" value="Alpha/beta_knot_MTases"/>
</dbReference>
<dbReference type="Gene3D" id="3.40.1280.10">
    <property type="match status" value="1"/>
</dbReference>
<evidence type="ECO:0000256" key="1">
    <source>
        <dbReference type="ARBA" id="ARBA00022603"/>
    </source>
</evidence>
<dbReference type="SUPFAM" id="SSF75217">
    <property type="entry name" value="alpha/beta knot"/>
    <property type="match status" value="1"/>
</dbReference>
<evidence type="ECO:0000256" key="5">
    <source>
        <dbReference type="HAMAP-Rule" id="MF_00658"/>
    </source>
</evidence>
<evidence type="ECO:0000256" key="2">
    <source>
        <dbReference type="ARBA" id="ARBA00022679"/>
    </source>
</evidence>
<evidence type="ECO:0000313" key="6">
    <source>
        <dbReference type="EMBL" id="RZO25342.1"/>
    </source>
</evidence>
<dbReference type="CDD" id="cd18081">
    <property type="entry name" value="RlmH-like"/>
    <property type="match status" value="1"/>
</dbReference>
<name>A0A520MVT4_9GAMM</name>
<evidence type="ECO:0000256" key="4">
    <source>
        <dbReference type="ARBA" id="ARBA00038303"/>
    </source>
</evidence>
<accession>A0A520MVT4</accession>
<evidence type="ECO:0000256" key="3">
    <source>
        <dbReference type="ARBA" id="ARBA00022691"/>
    </source>
</evidence>
<dbReference type="Proteomes" id="UP000315498">
    <property type="component" value="Unassembled WGS sequence"/>
</dbReference>
<dbReference type="EC" id="2.1.1.177" evidence="5"/>
<dbReference type="PANTHER" id="PTHR33603">
    <property type="entry name" value="METHYLTRANSFERASE"/>
    <property type="match status" value="1"/>
</dbReference>
<sequence>MTIKIISIGNKLNSWESESIDYYKKQLPKNLSLDFINLKSLQNPKLSKEEVIKKESELLLSRINKSDFIVSWDIEGDEISSEGFSNFISLCQQTNKSISFIIGGSFGLSSEIKKSSDKVFSASSFTIPHKLFRLILVEQIYRAHTIISNMPYHK</sequence>
<comment type="subunit">
    <text evidence="5">Homodimer.</text>
</comment>
<dbReference type="InterPro" id="IPR029026">
    <property type="entry name" value="tRNA_m1G_MTases_N"/>
</dbReference>
<dbReference type="GO" id="GO:0005737">
    <property type="term" value="C:cytoplasm"/>
    <property type="evidence" value="ECO:0007669"/>
    <property type="project" value="UniProtKB-SubCell"/>
</dbReference>
<dbReference type="Pfam" id="PF02590">
    <property type="entry name" value="SPOUT_MTase"/>
    <property type="match status" value="1"/>
</dbReference>
<dbReference type="HAMAP" id="MF_00658">
    <property type="entry name" value="23SrRNA_methyltr_H"/>
    <property type="match status" value="1"/>
</dbReference>
<comment type="function">
    <text evidence="5">Specifically methylates the pseudouridine at position 1915 (m3Psi1915) in 23S rRNA.</text>
</comment>
<comment type="subcellular location">
    <subcellularLocation>
        <location evidence="5">Cytoplasm</location>
    </subcellularLocation>
</comment>
<dbReference type="EMBL" id="SHBG01000006">
    <property type="protein sequence ID" value="RZO25342.1"/>
    <property type="molecule type" value="Genomic_DNA"/>
</dbReference>
<dbReference type="PANTHER" id="PTHR33603:SF1">
    <property type="entry name" value="RIBOSOMAL RNA LARGE SUBUNIT METHYLTRANSFERASE H"/>
    <property type="match status" value="1"/>
</dbReference>
<dbReference type="GO" id="GO:0070038">
    <property type="term" value="F:rRNA (pseudouridine-N3-)-methyltransferase activity"/>
    <property type="evidence" value="ECO:0007669"/>
    <property type="project" value="UniProtKB-UniRule"/>
</dbReference>
<reference evidence="6 7" key="1">
    <citation type="submission" date="2019-02" db="EMBL/GenBank/DDBJ databases">
        <title>Prokaryotic population dynamics and viral predation in marine succession experiment using metagenomics: the confinement effect.</title>
        <authorList>
            <person name="Haro-Moreno J.M."/>
            <person name="Rodriguez-Valera F."/>
            <person name="Lopez-Perez M."/>
        </authorList>
    </citation>
    <scope>NUCLEOTIDE SEQUENCE [LARGE SCALE GENOMIC DNA]</scope>
    <source>
        <strain evidence="6">MED-G161</strain>
    </source>
</reference>
<organism evidence="6 7">
    <name type="scientific">SAR86 cluster bacterium</name>
    <dbReference type="NCBI Taxonomy" id="2030880"/>
    <lineage>
        <taxon>Bacteria</taxon>
        <taxon>Pseudomonadati</taxon>
        <taxon>Pseudomonadota</taxon>
        <taxon>Gammaproteobacteria</taxon>
        <taxon>SAR86 cluster</taxon>
    </lineage>
</organism>
<keyword evidence="5" id="KW-0963">Cytoplasm</keyword>
<dbReference type="InterPro" id="IPR003742">
    <property type="entry name" value="RlmH-like"/>
</dbReference>